<dbReference type="Proteomes" id="UP000249464">
    <property type="component" value="Unassembled WGS sequence"/>
</dbReference>
<keyword evidence="2" id="KW-1185">Reference proteome</keyword>
<sequence>MGTKGSAELLQLNVWHYEKGDKGCWTDELTKGERASVEDVPPFTSQLKNFVGVCRGQEVPGCSASDAIRTMRTMEALLHSARTGQPVVIGDETH</sequence>
<reference evidence="1 2" key="1">
    <citation type="submission" date="2016-11" db="EMBL/GenBank/DDBJ databases">
        <authorList>
            <person name="Jaros S."/>
            <person name="Januszkiewicz K."/>
            <person name="Wedrychowicz H."/>
        </authorList>
    </citation>
    <scope>NUCLEOTIDE SEQUENCE [LARGE SCALE GENOMIC DNA]</scope>
</reference>
<name>A0A2X0LTL9_9BASI</name>
<dbReference type="STRING" id="796604.A0A2X0LTL9"/>
<protein>
    <submittedName>
        <fullName evidence="1">BQ5605_C010g06008 protein</fullName>
    </submittedName>
</protein>
<organism evidence="1 2">
    <name type="scientific">Microbotryum silenes-dioicae</name>
    <dbReference type="NCBI Taxonomy" id="796604"/>
    <lineage>
        <taxon>Eukaryota</taxon>
        <taxon>Fungi</taxon>
        <taxon>Dikarya</taxon>
        <taxon>Basidiomycota</taxon>
        <taxon>Pucciniomycotina</taxon>
        <taxon>Microbotryomycetes</taxon>
        <taxon>Microbotryales</taxon>
        <taxon>Microbotryaceae</taxon>
        <taxon>Microbotryum</taxon>
    </lineage>
</organism>
<evidence type="ECO:0000313" key="1">
    <source>
        <dbReference type="EMBL" id="SGY13953.1"/>
    </source>
</evidence>
<dbReference type="EMBL" id="FQNC01000012">
    <property type="protein sequence ID" value="SGY13953.1"/>
    <property type="molecule type" value="Genomic_DNA"/>
</dbReference>
<proteinExistence type="predicted"/>
<evidence type="ECO:0000313" key="2">
    <source>
        <dbReference type="Proteomes" id="UP000249464"/>
    </source>
</evidence>
<dbReference type="AlphaFoldDB" id="A0A2X0LTL9"/>
<gene>
    <name evidence="1" type="primary">BQ5605_C010g06008</name>
    <name evidence="1" type="ORF">BQ5605_C010G06008</name>
</gene>
<dbReference type="Gene3D" id="3.30.360.10">
    <property type="entry name" value="Dihydrodipicolinate Reductase, domain 2"/>
    <property type="match status" value="1"/>
</dbReference>
<accession>A0A2X0LTL9</accession>